<dbReference type="VEuPathDB" id="VectorBase:LOC119174159"/>
<dbReference type="AlphaFoldDB" id="A0A6M2D035"/>
<name>A0A6M2D035_RHIMP</name>
<protein>
    <submittedName>
        <fullName evidence="1">Protein fat body overexpressed</fullName>
    </submittedName>
</protein>
<sequence length="120" mass="13521">MNGDFLTTAFPVVLVLFVTDKYEKEQTFTLEVFPEFKHYNISLWSSRGGECGYSASSDLVDWRREYLESSAVVRYDGLPEGKYCITAHPITDRCFPSDFCYRLATPTFNVKGVGKPAGPA</sequence>
<evidence type="ECO:0000313" key="1">
    <source>
        <dbReference type="EMBL" id="NOV38841.1"/>
    </source>
</evidence>
<accession>A0A6M2D035</accession>
<dbReference type="OrthoDB" id="6482945at2759"/>
<reference evidence="1" key="1">
    <citation type="submission" date="2019-09" db="EMBL/GenBank/DDBJ databases">
        <title>Organ-specific transcriptomic study of the physiology of the cattle tick, Rhipicephalus microplus.</title>
        <authorList>
            <person name="Tirloni L."/>
            <person name="Braz G."/>
            <person name="Gandara A.C.P."/>
            <person name="Sabadin G.A."/>
            <person name="da Silva R.M."/>
            <person name="Guizzo M.G."/>
            <person name="Machado J.A."/>
            <person name="Costa E.P."/>
            <person name="Gomes H.F."/>
            <person name="Moraes J."/>
            <person name="Mota M.B.S."/>
            <person name="Mesquita R.D."/>
            <person name="Alvarenga P.H."/>
            <person name="Alves F."/>
            <person name="Seixas A."/>
            <person name="da Fonseca R.N."/>
            <person name="Fogaca A."/>
            <person name="Logullo C."/>
            <person name="Tanaka A."/>
            <person name="Daffre S."/>
            <person name="Termignoni C."/>
            <person name="Vaz I.S.Jr."/>
            <person name="Oliveira P.L."/>
            <person name="Ribeiro J.M."/>
        </authorList>
    </citation>
    <scope>NUCLEOTIDE SEQUENCE</scope>
    <source>
        <strain evidence="1">Porto Alegre</strain>
    </source>
</reference>
<dbReference type="EMBL" id="GHWJ01006104">
    <property type="protein sequence ID" value="NOV38841.1"/>
    <property type="molecule type" value="Transcribed_RNA"/>
</dbReference>
<organism evidence="1">
    <name type="scientific">Rhipicephalus microplus</name>
    <name type="common">Cattle tick</name>
    <name type="synonym">Boophilus microplus</name>
    <dbReference type="NCBI Taxonomy" id="6941"/>
    <lineage>
        <taxon>Eukaryota</taxon>
        <taxon>Metazoa</taxon>
        <taxon>Ecdysozoa</taxon>
        <taxon>Arthropoda</taxon>
        <taxon>Chelicerata</taxon>
        <taxon>Arachnida</taxon>
        <taxon>Acari</taxon>
        <taxon>Parasitiformes</taxon>
        <taxon>Ixodida</taxon>
        <taxon>Ixodoidea</taxon>
        <taxon>Ixodidae</taxon>
        <taxon>Rhipicephalinae</taxon>
        <taxon>Rhipicephalus</taxon>
        <taxon>Boophilus</taxon>
    </lineage>
</organism>
<proteinExistence type="predicted"/>